<feature type="region of interest" description="Disordered" evidence="2">
    <location>
        <begin position="214"/>
        <end position="241"/>
    </location>
</feature>
<name>A0A0R3T7V2_RODNA</name>
<accession>A0A0R3T7V2</accession>
<evidence type="ECO:0000256" key="2">
    <source>
        <dbReference type="SAM" id="MobiDB-lite"/>
    </source>
</evidence>
<reference evidence="3 4" key="2">
    <citation type="submission" date="2018-11" db="EMBL/GenBank/DDBJ databases">
        <authorList>
            <consortium name="Pathogen Informatics"/>
        </authorList>
    </citation>
    <scope>NUCLEOTIDE SEQUENCE [LARGE SCALE GENOMIC DNA]</scope>
</reference>
<dbReference type="AlphaFoldDB" id="A0A0R3T7V2"/>
<keyword evidence="1" id="KW-0175">Coiled coil</keyword>
<gene>
    <name evidence="3" type="ORF">HNAJ_LOCUS3139</name>
</gene>
<protein>
    <submittedName>
        <fullName evidence="5">BTB domain-containing protein</fullName>
    </submittedName>
</protein>
<dbReference type="WBParaSite" id="HNAJ_0000314001-mRNA-1">
    <property type="protein sequence ID" value="HNAJ_0000314001-mRNA-1"/>
    <property type="gene ID" value="HNAJ_0000314001"/>
</dbReference>
<evidence type="ECO:0000256" key="1">
    <source>
        <dbReference type="SAM" id="Coils"/>
    </source>
</evidence>
<reference evidence="5" key="1">
    <citation type="submission" date="2017-02" db="UniProtKB">
        <authorList>
            <consortium name="WormBaseParasite"/>
        </authorList>
    </citation>
    <scope>IDENTIFICATION</scope>
</reference>
<dbReference type="STRING" id="102285.A0A0R3T7V2"/>
<organism evidence="5">
    <name type="scientific">Rodentolepis nana</name>
    <name type="common">Dwarf tapeworm</name>
    <name type="synonym">Hymenolepis nana</name>
    <dbReference type="NCBI Taxonomy" id="102285"/>
    <lineage>
        <taxon>Eukaryota</taxon>
        <taxon>Metazoa</taxon>
        <taxon>Spiralia</taxon>
        <taxon>Lophotrochozoa</taxon>
        <taxon>Platyhelminthes</taxon>
        <taxon>Cestoda</taxon>
        <taxon>Eucestoda</taxon>
        <taxon>Cyclophyllidea</taxon>
        <taxon>Hymenolepididae</taxon>
        <taxon>Rodentolepis</taxon>
    </lineage>
</organism>
<evidence type="ECO:0000313" key="5">
    <source>
        <dbReference type="WBParaSite" id="HNAJ_0000314001-mRNA-1"/>
    </source>
</evidence>
<feature type="coiled-coil region" evidence="1">
    <location>
        <begin position="268"/>
        <end position="295"/>
    </location>
</feature>
<keyword evidence="4" id="KW-1185">Reference proteome</keyword>
<proteinExistence type="predicted"/>
<feature type="compositionally biased region" description="Basic and acidic residues" evidence="2">
    <location>
        <begin position="215"/>
        <end position="224"/>
    </location>
</feature>
<dbReference type="EMBL" id="UZAE01001742">
    <property type="protein sequence ID" value="VDN98998.1"/>
    <property type="molecule type" value="Genomic_DNA"/>
</dbReference>
<sequence>MASKVIGQQRSKSDCLFGDIYYTSSIPNHSHFNNAYLNGPISNVELPFHGVAATSVNTTSSEFMCHLIQVLYTGLPPPDPMILEALTHNPHFFLSLWPNSASVVGFDPPGLSNDERRKPHSRRISSTVMRIFSPMRKKSRRLRKLSHQQTRTRSFRPSTTSLPAQIMMPMSGDVGTRHDYWWSMLQLARDITNPPVPFQTSQPTRGSPAIVSISDESKRTKDTLDTSPAMTETADNTSLASDGVSLNQEIASVPSQSSPVPTLSTPDALTDEAQIAKLKQNAQRIEAAIRNIESRKSSE</sequence>
<dbReference type="Proteomes" id="UP000278807">
    <property type="component" value="Unassembled WGS sequence"/>
</dbReference>
<evidence type="ECO:0000313" key="3">
    <source>
        <dbReference type="EMBL" id="VDN98998.1"/>
    </source>
</evidence>
<feature type="compositionally biased region" description="Polar residues" evidence="2">
    <location>
        <begin position="225"/>
        <end position="241"/>
    </location>
</feature>
<evidence type="ECO:0000313" key="4">
    <source>
        <dbReference type="Proteomes" id="UP000278807"/>
    </source>
</evidence>